<accession>A0A645FNR8</accession>
<evidence type="ECO:0000313" key="1">
    <source>
        <dbReference type="EMBL" id="MPN13843.1"/>
    </source>
</evidence>
<name>A0A645FNR8_9ZZZZ</name>
<reference evidence="1" key="1">
    <citation type="submission" date="2019-08" db="EMBL/GenBank/DDBJ databases">
        <authorList>
            <person name="Kucharzyk K."/>
            <person name="Murdoch R.W."/>
            <person name="Higgins S."/>
            <person name="Loffler F."/>
        </authorList>
    </citation>
    <scope>NUCLEOTIDE SEQUENCE</scope>
</reference>
<dbReference type="EMBL" id="VSSQ01060401">
    <property type="protein sequence ID" value="MPN13843.1"/>
    <property type="molecule type" value="Genomic_DNA"/>
</dbReference>
<sequence>MKSTYINEVAIDEKAANDALEAVKQMGLTDENEVVSKFGDEYIKNLVMGYQSATPSQDTKEKTFKITKQHGVWLPESMVEFGNGIGLIASGQ</sequence>
<gene>
    <name evidence="1" type="ORF">SDC9_161169</name>
</gene>
<dbReference type="AlphaFoldDB" id="A0A645FNR8"/>
<protein>
    <submittedName>
        <fullName evidence="1">Uncharacterized protein</fullName>
    </submittedName>
</protein>
<comment type="caution">
    <text evidence="1">The sequence shown here is derived from an EMBL/GenBank/DDBJ whole genome shotgun (WGS) entry which is preliminary data.</text>
</comment>
<organism evidence="1">
    <name type="scientific">bioreactor metagenome</name>
    <dbReference type="NCBI Taxonomy" id="1076179"/>
    <lineage>
        <taxon>unclassified sequences</taxon>
        <taxon>metagenomes</taxon>
        <taxon>ecological metagenomes</taxon>
    </lineage>
</organism>
<proteinExistence type="predicted"/>